<dbReference type="PANTHER" id="PTHR48015:SF16">
    <property type="entry name" value="SERINE_THREONINE-PROTEIN KINASE SULU"/>
    <property type="match status" value="1"/>
</dbReference>
<dbReference type="Gene3D" id="1.10.510.10">
    <property type="entry name" value="Transferase(Phosphotransferase) domain 1"/>
    <property type="match status" value="1"/>
</dbReference>
<dbReference type="AlphaFoldDB" id="A0A397I800"/>
<dbReference type="Proteomes" id="UP000266861">
    <property type="component" value="Unassembled WGS sequence"/>
</dbReference>
<dbReference type="GO" id="GO:0000165">
    <property type="term" value="P:MAPK cascade"/>
    <property type="evidence" value="ECO:0007669"/>
    <property type="project" value="TreeGrafter"/>
</dbReference>
<dbReference type="Gene3D" id="3.30.200.20">
    <property type="entry name" value="Phosphorylase Kinase, domain 1"/>
    <property type="match status" value="1"/>
</dbReference>
<dbReference type="InterPro" id="IPR011009">
    <property type="entry name" value="Kinase-like_dom_sf"/>
</dbReference>
<dbReference type="OrthoDB" id="5979581at2759"/>
<dbReference type="EMBL" id="PQFF01000231">
    <property type="protein sequence ID" value="RHZ71891.1"/>
    <property type="molecule type" value="Genomic_DNA"/>
</dbReference>
<dbReference type="STRING" id="1348612.A0A397I800"/>
<feature type="compositionally biased region" description="Polar residues" evidence="1">
    <location>
        <begin position="30"/>
        <end position="46"/>
    </location>
</feature>
<dbReference type="GO" id="GO:0005737">
    <property type="term" value="C:cytoplasm"/>
    <property type="evidence" value="ECO:0007669"/>
    <property type="project" value="TreeGrafter"/>
</dbReference>
<feature type="region of interest" description="Disordered" evidence="1">
    <location>
        <begin position="369"/>
        <end position="392"/>
    </location>
</feature>
<dbReference type="SMART" id="SM00220">
    <property type="entry name" value="S_TKc"/>
    <property type="match status" value="1"/>
</dbReference>
<feature type="compositionally biased region" description="Polar residues" evidence="1">
    <location>
        <begin position="181"/>
        <end position="190"/>
    </location>
</feature>
<gene>
    <name evidence="3" type="ORF">Glove_251g58</name>
</gene>
<feature type="domain" description="Protein kinase" evidence="2">
    <location>
        <begin position="667"/>
        <end position="924"/>
    </location>
</feature>
<feature type="compositionally biased region" description="Polar residues" evidence="1">
    <location>
        <begin position="64"/>
        <end position="90"/>
    </location>
</feature>
<feature type="compositionally biased region" description="Low complexity" evidence="1">
    <location>
        <begin position="120"/>
        <end position="130"/>
    </location>
</feature>
<sequence length="929" mass="104135">MPAPRPAVRSKKESHPYINSLGYNDRGGFNSKQGVSVTTSTQTRPNSMYASMALSFLKENPTLQVSQRLETNSSKTKKVQPNSILRPTTPSNSKKNVVEKNNNLPKIKNNSPNSTTLKQRSSAVSAARSSTPHEVKPLKSNLKKTPNDTSSIGSSSSASPVQKTTPTPVRRQVSPPPPPTYVSNHNSSAHFRSHDASTHIRSHARADSPDNKLREQIRKLKDQLEEQKEDLRYYKSEYDENSDTIEALKLRNDKLTERNRELQEENKILRVKIEEIEGKSKKQSTFEILSEIKNNHQRVLGVQSIQSDITSGSTLSSIPLTRSSSTLSSDTGKSTISSISTQSNKEFDTFENQNFKSIALPHVISKQSISSFPSDNNSERLTRPTAPTPTKMERTPFSVRQIESHYDDYKTLGYEKNTAASMDMEYSDESDSDDSDDSEIMEYSQLGLPQGTLNLNFSTNDDHCEEFLNHDYYDSDALSKPDLDAIIEEEEDEDDEFELDLFQIQKLQQQKSIVYSSNFTKPVVRNVDSYNNGFSNNFVSKNNGFSSKDLPSSSSIGLTQMNSSVASRSSARPLSPASSTRTATPNTTARVKSSISNSPSSSRSSTPAEFESSRCHSQVRQSRLNETSGSSSALPPPPPPPVYPKSYQHYLRLIFENSVNEDPKKFYDIKKVIDEGSSAKVYTAQPLTNPSEECAIKIIPLNYSLEFIFNEIFILRNYKHKNIVDFKESYLRWDGSSTRDVCIAMEKCGRGDITSRAGKVTQREAGRIAGQLLEALNHLHSHGVIHRDLKLSNILSNSDNEIKLADFGIASLTPTSTTSMVGTIPYMAPDVVRVASDRPYDTKVDIWSLGVCILELLTGKAAWGNIRDDQIMDKLRQGELPHGMHRLRNREDTRWETISFLEQCFAPNCETRWSAEKLLEHPFIKNNRT</sequence>
<feature type="compositionally biased region" description="Low complexity" evidence="1">
    <location>
        <begin position="563"/>
        <end position="579"/>
    </location>
</feature>
<dbReference type="InterPro" id="IPR000719">
    <property type="entry name" value="Prot_kinase_dom"/>
</dbReference>
<feature type="compositionally biased region" description="Low complexity" evidence="1">
    <location>
        <begin position="150"/>
        <end position="173"/>
    </location>
</feature>
<accession>A0A397I800</accession>
<feature type="compositionally biased region" description="Acidic residues" evidence="1">
    <location>
        <begin position="425"/>
        <end position="439"/>
    </location>
</feature>
<protein>
    <recommendedName>
        <fullName evidence="2">Protein kinase domain-containing protein</fullName>
    </recommendedName>
</protein>
<evidence type="ECO:0000313" key="4">
    <source>
        <dbReference type="Proteomes" id="UP000266861"/>
    </source>
</evidence>
<feature type="compositionally biased region" description="Low complexity" evidence="1">
    <location>
        <begin position="313"/>
        <end position="335"/>
    </location>
</feature>
<feature type="compositionally biased region" description="Polar residues" evidence="1">
    <location>
        <begin position="580"/>
        <end position="591"/>
    </location>
</feature>
<keyword evidence="4" id="KW-1185">Reference proteome</keyword>
<evidence type="ECO:0000259" key="2">
    <source>
        <dbReference type="PROSITE" id="PS50011"/>
    </source>
</evidence>
<proteinExistence type="predicted"/>
<dbReference type="PROSITE" id="PS50011">
    <property type="entry name" value="PROTEIN_KINASE_DOM"/>
    <property type="match status" value="1"/>
</dbReference>
<reference evidence="3 4" key="1">
    <citation type="submission" date="2018-08" db="EMBL/GenBank/DDBJ databases">
        <title>Genome and evolution of the arbuscular mycorrhizal fungus Diversispora epigaea (formerly Glomus versiforme) and its bacterial endosymbionts.</title>
        <authorList>
            <person name="Sun X."/>
            <person name="Fei Z."/>
            <person name="Harrison M."/>
        </authorList>
    </citation>
    <scope>NUCLEOTIDE SEQUENCE [LARGE SCALE GENOMIC DNA]</scope>
    <source>
        <strain evidence="3 4">IT104</strain>
    </source>
</reference>
<evidence type="ECO:0000313" key="3">
    <source>
        <dbReference type="EMBL" id="RHZ71891.1"/>
    </source>
</evidence>
<feature type="region of interest" description="Disordered" evidence="1">
    <location>
        <begin position="420"/>
        <end position="439"/>
    </location>
</feature>
<dbReference type="SUPFAM" id="SSF56112">
    <property type="entry name" value="Protein kinase-like (PK-like)"/>
    <property type="match status" value="1"/>
</dbReference>
<comment type="caution">
    <text evidence="3">The sequence shown here is derived from an EMBL/GenBank/DDBJ whole genome shotgun (WGS) entry which is preliminary data.</text>
</comment>
<dbReference type="PANTHER" id="PTHR48015">
    <property type="entry name" value="SERINE/THREONINE-PROTEIN KINASE TAO"/>
    <property type="match status" value="1"/>
</dbReference>
<dbReference type="Pfam" id="PF00069">
    <property type="entry name" value="Pkinase"/>
    <property type="match status" value="1"/>
</dbReference>
<feature type="compositionally biased region" description="Low complexity" evidence="1">
    <location>
        <begin position="593"/>
        <end position="610"/>
    </location>
</feature>
<organism evidence="3 4">
    <name type="scientific">Diversispora epigaea</name>
    <dbReference type="NCBI Taxonomy" id="1348612"/>
    <lineage>
        <taxon>Eukaryota</taxon>
        <taxon>Fungi</taxon>
        <taxon>Fungi incertae sedis</taxon>
        <taxon>Mucoromycota</taxon>
        <taxon>Glomeromycotina</taxon>
        <taxon>Glomeromycetes</taxon>
        <taxon>Diversisporales</taxon>
        <taxon>Diversisporaceae</taxon>
        <taxon>Diversispora</taxon>
    </lineage>
</organism>
<feature type="compositionally biased region" description="Polar residues" evidence="1">
    <location>
        <begin position="108"/>
        <end position="119"/>
    </location>
</feature>
<evidence type="ECO:0000256" key="1">
    <source>
        <dbReference type="SAM" id="MobiDB-lite"/>
    </source>
</evidence>
<feature type="region of interest" description="Disordered" evidence="1">
    <location>
        <begin position="64"/>
        <end position="212"/>
    </location>
</feature>
<dbReference type="GO" id="GO:0043408">
    <property type="term" value="P:regulation of MAPK cascade"/>
    <property type="evidence" value="ECO:0007669"/>
    <property type="project" value="TreeGrafter"/>
</dbReference>
<dbReference type="InterPro" id="IPR050285">
    <property type="entry name" value="STE20_Ser/Thr_kinase"/>
</dbReference>
<dbReference type="GO" id="GO:0005524">
    <property type="term" value="F:ATP binding"/>
    <property type="evidence" value="ECO:0007669"/>
    <property type="project" value="InterPro"/>
</dbReference>
<name>A0A397I800_9GLOM</name>
<feature type="region of interest" description="Disordered" evidence="1">
    <location>
        <begin position="311"/>
        <end position="340"/>
    </location>
</feature>
<dbReference type="GO" id="GO:0004674">
    <property type="term" value="F:protein serine/threonine kinase activity"/>
    <property type="evidence" value="ECO:0007669"/>
    <property type="project" value="TreeGrafter"/>
</dbReference>
<feature type="region of interest" description="Disordered" evidence="1">
    <location>
        <begin position="541"/>
        <end position="642"/>
    </location>
</feature>
<feature type="compositionally biased region" description="Polar residues" evidence="1">
    <location>
        <begin position="615"/>
        <end position="633"/>
    </location>
</feature>
<feature type="compositionally biased region" description="Low complexity" evidence="1">
    <location>
        <begin position="91"/>
        <end position="103"/>
    </location>
</feature>
<feature type="compositionally biased region" description="Basic and acidic residues" evidence="1">
    <location>
        <begin position="192"/>
        <end position="212"/>
    </location>
</feature>
<feature type="region of interest" description="Disordered" evidence="1">
    <location>
        <begin position="1"/>
        <end position="46"/>
    </location>
</feature>
<feature type="compositionally biased region" description="Polar residues" evidence="1">
    <location>
        <begin position="541"/>
        <end position="562"/>
    </location>
</feature>